<reference evidence="2" key="1">
    <citation type="journal article" date="2011" name="Proc. Natl. Acad. Sci. U.S.A.">
        <title>Obligate biotrophy features unraveled by the genomic analysis of rust fungi.</title>
        <authorList>
            <person name="Duplessis S."/>
            <person name="Cuomo C.A."/>
            <person name="Lin Y.-C."/>
            <person name="Aerts A."/>
            <person name="Tisserant E."/>
            <person name="Veneault-Fourrey C."/>
            <person name="Joly D.L."/>
            <person name="Hacquard S."/>
            <person name="Amselem J."/>
            <person name="Cantarel B.L."/>
            <person name="Chiu R."/>
            <person name="Coutinho P.M."/>
            <person name="Feau N."/>
            <person name="Field M."/>
            <person name="Frey P."/>
            <person name="Gelhaye E."/>
            <person name="Goldberg J."/>
            <person name="Grabherr M.G."/>
            <person name="Kodira C.D."/>
            <person name="Kohler A."/>
            <person name="Kuees U."/>
            <person name="Lindquist E.A."/>
            <person name="Lucas S.M."/>
            <person name="Mago R."/>
            <person name="Mauceli E."/>
            <person name="Morin E."/>
            <person name="Murat C."/>
            <person name="Pangilinan J.L."/>
            <person name="Park R."/>
            <person name="Pearson M."/>
            <person name="Quesneville H."/>
            <person name="Rouhier N."/>
            <person name="Sakthikumar S."/>
            <person name="Salamov A.A."/>
            <person name="Schmutz J."/>
            <person name="Selles B."/>
            <person name="Shapiro H."/>
            <person name="Tanguay P."/>
            <person name="Tuskan G.A."/>
            <person name="Henrissat B."/>
            <person name="Van de Peer Y."/>
            <person name="Rouze P."/>
            <person name="Ellis J.G."/>
            <person name="Dodds P.N."/>
            <person name="Schein J.E."/>
            <person name="Zhong S."/>
            <person name="Hamelin R.C."/>
            <person name="Grigoriev I.V."/>
            <person name="Szabo L.J."/>
            <person name="Martin F."/>
        </authorList>
    </citation>
    <scope>NUCLEOTIDE SEQUENCE [LARGE SCALE GENOMIC DNA]</scope>
    <source>
        <strain evidence="2">98AG31 / pathotype 3-4-7</strain>
    </source>
</reference>
<name>F4R7N7_MELLP</name>
<accession>F4R7N7</accession>
<dbReference type="AlphaFoldDB" id="F4R7N7"/>
<gene>
    <name evidence="1" type="ORF">MELLADRAFT_102247</name>
</gene>
<dbReference type="RefSeq" id="XP_007404983.1">
    <property type="nucleotide sequence ID" value="XM_007404921.1"/>
</dbReference>
<sequence length="105" mass="11700">MHQSSQIFQQYHESSLVTPLALYSGRRERGNHYKCVSGCGMDSEKGVAKEAMRALGIGRIGSGVWQEWIGPRNTSKEWQWGCGSDVNECATWKSQHRDLGGGLSR</sequence>
<keyword evidence="2" id="KW-1185">Reference proteome</keyword>
<dbReference type="GeneID" id="18921611"/>
<dbReference type="EMBL" id="GL883092">
    <property type="protein sequence ID" value="EGG11348.1"/>
    <property type="molecule type" value="Genomic_DNA"/>
</dbReference>
<dbReference type="VEuPathDB" id="FungiDB:MELLADRAFT_102247"/>
<proteinExistence type="predicted"/>
<organism evidence="2">
    <name type="scientific">Melampsora larici-populina (strain 98AG31 / pathotype 3-4-7)</name>
    <name type="common">Poplar leaf rust fungus</name>
    <dbReference type="NCBI Taxonomy" id="747676"/>
    <lineage>
        <taxon>Eukaryota</taxon>
        <taxon>Fungi</taxon>
        <taxon>Dikarya</taxon>
        <taxon>Basidiomycota</taxon>
        <taxon>Pucciniomycotina</taxon>
        <taxon>Pucciniomycetes</taxon>
        <taxon>Pucciniales</taxon>
        <taxon>Melampsoraceae</taxon>
        <taxon>Melampsora</taxon>
    </lineage>
</organism>
<evidence type="ECO:0000313" key="1">
    <source>
        <dbReference type="EMBL" id="EGG11348.1"/>
    </source>
</evidence>
<dbReference type="InParanoid" id="F4R7N7"/>
<dbReference type="KEGG" id="mlr:MELLADRAFT_102247"/>
<dbReference type="HOGENOM" id="CLU_2237174_0_0_1"/>
<evidence type="ECO:0000313" key="2">
    <source>
        <dbReference type="Proteomes" id="UP000001072"/>
    </source>
</evidence>
<dbReference type="Proteomes" id="UP000001072">
    <property type="component" value="Unassembled WGS sequence"/>
</dbReference>
<protein>
    <submittedName>
        <fullName evidence="1">Uncharacterized protein</fullName>
    </submittedName>
</protein>